<evidence type="ECO:0000256" key="9">
    <source>
        <dbReference type="RuleBase" id="RU000688"/>
    </source>
</evidence>
<dbReference type="Gene3D" id="1.20.1070.10">
    <property type="entry name" value="Rhodopsin 7-helix transmembrane proteins"/>
    <property type="match status" value="1"/>
</dbReference>
<evidence type="ECO:0000256" key="10">
    <source>
        <dbReference type="SAM" id="Phobius"/>
    </source>
</evidence>
<comment type="subcellular location">
    <subcellularLocation>
        <location evidence="1">Cell membrane</location>
        <topology evidence="1">Multi-pass membrane protein</topology>
    </subcellularLocation>
</comment>
<evidence type="ECO:0000256" key="5">
    <source>
        <dbReference type="ARBA" id="ARBA00023040"/>
    </source>
</evidence>
<keyword evidence="4 10" id="KW-1133">Transmembrane helix</keyword>
<feature type="transmembrane region" description="Helical" evidence="10">
    <location>
        <begin position="277"/>
        <end position="299"/>
    </location>
</feature>
<protein>
    <recommendedName>
        <fullName evidence="11">G-protein coupled receptors family 1 profile domain-containing protein</fullName>
    </recommendedName>
</protein>
<feature type="transmembrane region" description="Helical" evidence="10">
    <location>
        <begin position="65"/>
        <end position="87"/>
    </location>
</feature>
<dbReference type="InterPro" id="IPR050569">
    <property type="entry name" value="TAAR"/>
</dbReference>
<evidence type="ECO:0000259" key="11">
    <source>
        <dbReference type="PROSITE" id="PS50262"/>
    </source>
</evidence>
<dbReference type="Proteomes" id="UP000694680">
    <property type="component" value="Unassembled WGS sequence"/>
</dbReference>
<accession>A0A8C5DE96</accession>
<reference evidence="12" key="1">
    <citation type="submission" date="2025-08" db="UniProtKB">
        <authorList>
            <consortium name="Ensembl"/>
        </authorList>
    </citation>
    <scope>IDENTIFICATION</scope>
</reference>
<name>A0A8C5DE96_GOUWI</name>
<organism evidence="12 13">
    <name type="scientific">Gouania willdenowi</name>
    <name type="common">Blunt-snouted clingfish</name>
    <name type="synonym">Lepadogaster willdenowi</name>
    <dbReference type="NCBI Taxonomy" id="441366"/>
    <lineage>
        <taxon>Eukaryota</taxon>
        <taxon>Metazoa</taxon>
        <taxon>Chordata</taxon>
        <taxon>Craniata</taxon>
        <taxon>Vertebrata</taxon>
        <taxon>Euteleostomi</taxon>
        <taxon>Actinopterygii</taxon>
        <taxon>Neopterygii</taxon>
        <taxon>Teleostei</taxon>
        <taxon>Neoteleostei</taxon>
        <taxon>Acanthomorphata</taxon>
        <taxon>Ovalentaria</taxon>
        <taxon>Blenniimorphae</taxon>
        <taxon>Blenniiformes</taxon>
        <taxon>Gobiesocoidei</taxon>
        <taxon>Gobiesocidae</taxon>
        <taxon>Gobiesocinae</taxon>
        <taxon>Gouania</taxon>
    </lineage>
</organism>
<feature type="transmembrane region" description="Helical" evidence="10">
    <location>
        <begin position="177"/>
        <end position="194"/>
    </location>
</feature>
<evidence type="ECO:0000256" key="7">
    <source>
        <dbReference type="ARBA" id="ARBA00023170"/>
    </source>
</evidence>
<keyword evidence="8 9" id="KW-0807">Transducer</keyword>
<dbReference type="Ensembl" id="ENSGWIT00000006276.1">
    <property type="protein sequence ID" value="ENSGWIP00000005739.1"/>
    <property type="gene ID" value="ENSGWIG00000003263.1"/>
</dbReference>
<keyword evidence="5 9" id="KW-0297">G-protein coupled receptor</keyword>
<evidence type="ECO:0000313" key="12">
    <source>
        <dbReference type="Ensembl" id="ENSGWIP00000005739.1"/>
    </source>
</evidence>
<comment type="similarity">
    <text evidence="9">Belongs to the G-protein coupled receptor 1 family.</text>
</comment>
<dbReference type="InterPro" id="IPR000276">
    <property type="entry name" value="GPCR_Rhodpsn"/>
</dbReference>
<sequence length="392" mass="43564">RGGSYVCVTDGGRRYKIQSAKHSTVSQILSSAIHTWETLHAGGSCVLTQCLCSFTSSCPPSLCSLLLLFSALMIIVVSYNDISVFLSNSSRKLHTPTNFLLLSLAVSDFSVGFVWVFMIFLINGCWFLGAGWCVFHSVLGSVATAVSIGTVVLISVDRYVAVCDPMHYQTKVTKTRAKMCIILCWAGSTIFHCLKLKSNIENPGQFDSCTGECMIYIHPVAEIVNVVLSFFIPFSIIVVLYVRVFIVAVSQAQAMRSHVTVVTLQSSLKVNRSELKAARALGVVVVVFLMCLTPFYLVVLTTGFGVKSPSSYIFVIGLFFFNSLLNPVIYVFLYPWFRKCVKCVFSLQILKSEQSEVADVEINVHQSHAQQVDFCRVQQMIEMTKHTYFICE</sequence>
<feature type="transmembrane region" description="Helical" evidence="10">
    <location>
        <begin position="311"/>
        <end position="333"/>
    </location>
</feature>
<dbReference type="PROSITE" id="PS50262">
    <property type="entry name" value="G_PROTEIN_RECEP_F1_2"/>
    <property type="match status" value="1"/>
</dbReference>
<dbReference type="GO" id="GO:0001594">
    <property type="term" value="F:trace-amine receptor activity"/>
    <property type="evidence" value="ECO:0007669"/>
    <property type="project" value="TreeGrafter"/>
</dbReference>
<dbReference type="SUPFAM" id="SSF81321">
    <property type="entry name" value="Family A G protein-coupled receptor-like"/>
    <property type="match status" value="1"/>
</dbReference>
<feature type="transmembrane region" description="Helical" evidence="10">
    <location>
        <begin position="99"/>
        <end position="122"/>
    </location>
</feature>
<dbReference type="PANTHER" id="PTHR24249:SF381">
    <property type="entry name" value="TRACE AMINE ASSOCIATED RECEPTOR 19P-RELATED"/>
    <property type="match status" value="1"/>
</dbReference>
<dbReference type="GO" id="GO:0005886">
    <property type="term" value="C:plasma membrane"/>
    <property type="evidence" value="ECO:0007669"/>
    <property type="project" value="UniProtKB-SubCell"/>
</dbReference>
<evidence type="ECO:0000256" key="1">
    <source>
        <dbReference type="ARBA" id="ARBA00004651"/>
    </source>
</evidence>
<keyword evidence="3 9" id="KW-0812">Transmembrane</keyword>
<evidence type="ECO:0000256" key="4">
    <source>
        <dbReference type="ARBA" id="ARBA00022989"/>
    </source>
</evidence>
<feature type="transmembrane region" description="Helical" evidence="10">
    <location>
        <begin position="134"/>
        <end position="156"/>
    </location>
</feature>
<dbReference type="InterPro" id="IPR017452">
    <property type="entry name" value="GPCR_Rhodpsn_7TM"/>
</dbReference>
<evidence type="ECO:0000256" key="8">
    <source>
        <dbReference type="ARBA" id="ARBA00023224"/>
    </source>
</evidence>
<evidence type="ECO:0000256" key="2">
    <source>
        <dbReference type="ARBA" id="ARBA00022475"/>
    </source>
</evidence>
<dbReference type="PROSITE" id="PS00237">
    <property type="entry name" value="G_PROTEIN_RECEP_F1_1"/>
    <property type="match status" value="1"/>
</dbReference>
<reference evidence="12" key="2">
    <citation type="submission" date="2025-09" db="UniProtKB">
        <authorList>
            <consortium name="Ensembl"/>
        </authorList>
    </citation>
    <scope>IDENTIFICATION</scope>
</reference>
<evidence type="ECO:0000256" key="6">
    <source>
        <dbReference type="ARBA" id="ARBA00023136"/>
    </source>
</evidence>
<keyword evidence="2" id="KW-1003">Cell membrane</keyword>
<dbReference type="PANTHER" id="PTHR24249">
    <property type="entry name" value="HISTAMINE RECEPTOR-RELATED G-PROTEIN COUPLED RECEPTOR"/>
    <property type="match status" value="1"/>
</dbReference>
<keyword evidence="6 10" id="KW-0472">Membrane</keyword>
<keyword evidence="13" id="KW-1185">Reference proteome</keyword>
<dbReference type="AlphaFoldDB" id="A0A8C5DE96"/>
<keyword evidence="7 9" id="KW-0675">Receptor</keyword>
<dbReference type="Pfam" id="PF00001">
    <property type="entry name" value="7tm_1"/>
    <property type="match status" value="1"/>
</dbReference>
<evidence type="ECO:0000256" key="3">
    <source>
        <dbReference type="ARBA" id="ARBA00022692"/>
    </source>
</evidence>
<dbReference type="PRINTS" id="PR00237">
    <property type="entry name" value="GPCRRHODOPSN"/>
</dbReference>
<feature type="domain" description="G-protein coupled receptors family 1 profile" evidence="11">
    <location>
        <begin position="79"/>
        <end position="330"/>
    </location>
</feature>
<proteinExistence type="inferred from homology"/>
<evidence type="ECO:0000313" key="13">
    <source>
        <dbReference type="Proteomes" id="UP000694680"/>
    </source>
</evidence>
<feature type="transmembrane region" description="Helical" evidence="10">
    <location>
        <begin position="226"/>
        <end position="249"/>
    </location>
</feature>